<dbReference type="Gene3D" id="1.10.10.10">
    <property type="entry name" value="Winged helix-like DNA-binding domain superfamily/Winged helix DNA-binding domain"/>
    <property type="match status" value="2"/>
</dbReference>
<dbReference type="GO" id="GO:0006282">
    <property type="term" value="P:regulation of DNA repair"/>
    <property type="evidence" value="ECO:0007669"/>
    <property type="project" value="UniProtKB-UniRule"/>
</dbReference>
<protein>
    <recommendedName>
        <fullName evidence="3 5">Regulatory protein RecX</fullName>
    </recommendedName>
</protein>
<dbReference type="GO" id="GO:0005737">
    <property type="term" value="C:cytoplasm"/>
    <property type="evidence" value="ECO:0007669"/>
    <property type="project" value="UniProtKB-SubCell"/>
</dbReference>
<dbReference type="InterPro" id="IPR036388">
    <property type="entry name" value="WH-like_DNA-bd_sf"/>
</dbReference>
<evidence type="ECO:0000256" key="4">
    <source>
        <dbReference type="ARBA" id="ARBA00022490"/>
    </source>
</evidence>
<dbReference type="AlphaFoldDB" id="A0A554WT14"/>
<keyword evidence="10" id="KW-1185">Reference proteome</keyword>
<gene>
    <name evidence="5 9" type="primary">recX</name>
    <name evidence="9" type="ORF">Tsedi_00382</name>
</gene>
<dbReference type="InterPro" id="IPR003783">
    <property type="entry name" value="Regulatory_RecX"/>
</dbReference>
<name>A0A554WT14_9BURK</name>
<dbReference type="InterPro" id="IPR053926">
    <property type="entry name" value="RecX_HTH_1st"/>
</dbReference>
<dbReference type="InterPro" id="IPR053925">
    <property type="entry name" value="RecX_HTH_3rd"/>
</dbReference>
<accession>A0A554WT14</accession>
<reference evidence="9 10" key="1">
    <citation type="submission" date="2019-07" db="EMBL/GenBank/DDBJ databases">
        <title>Tepidimonas sediminis YIM 72259 draft genome.</title>
        <authorList>
            <person name="Da Costa M.S."/>
            <person name="Froufe H.J.C."/>
            <person name="Egas C."/>
            <person name="Albuquerque L."/>
        </authorList>
    </citation>
    <scope>NUCLEOTIDE SEQUENCE [LARGE SCALE GENOMIC DNA]</scope>
    <source>
        <strain evidence="9 10">YIM 72259</strain>
    </source>
</reference>
<comment type="function">
    <text evidence="5">Modulates RecA activity.</text>
</comment>
<evidence type="ECO:0000259" key="7">
    <source>
        <dbReference type="Pfam" id="PF21981"/>
    </source>
</evidence>
<keyword evidence="4 5" id="KW-0963">Cytoplasm</keyword>
<proteinExistence type="inferred from homology"/>
<evidence type="ECO:0000313" key="9">
    <source>
        <dbReference type="EMBL" id="TSE26674.1"/>
    </source>
</evidence>
<comment type="similarity">
    <text evidence="2 5">Belongs to the RecX family.</text>
</comment>
<dbReference type="Pfam" id="PF21981">
    <property type="entry name" value="RecX_HTH3"/>
    <property type="match status" value="1"/>
</dbReference>
<dbReference type="PANTHER" id="PTHR33602">
    <property type="entry name" value="REGULATORY PROTEIN RECX FAMILY PROTEIN"/>
    <property type="match status" value="1"/>
</dbReference>
<dbReference type="RefSeq" id="WP_143893077.1">
    <property type="nucleotide sequence ID" value="NZ_VJND01000002.1"/>
</dbReference>
<feature type="region of interest" description="Disordered" evidence="6">
    <location>
        <begin position="144"/>
        <end position="166"/>
    </location>
</feature>
<comment type="caution">
    <text evidence="9">The sequence shown here is derived from an EMBL/GenBank/DDBJ whole genome shotgun (WGS) entry which is preliminary data.</text>
</comment>
<feature type="domain" description="RecX first three-helical" evidence="8">
    <location>
        <begin position="9"/>
        <end position="47"/>
    </location>
</feature>
<evidence type="ECO:0000313" key="10">
    <source>
        <dbReference type="Proteomes" id="UP000320225"/>
    </source>
</evidence>
<evidence type="ECO:0000256" key="1">
    <source>
        <dbReference type="ARBA" id="ARBA00004496"/>
    </source>
</evidence>
<sequence length="166" mass="18123">MAAAAPTLKARALRLLARRDYTRQELARRLAPHAADAEELEAVLDECARRGWLDEARALEAHLHRRAAGRGRALLQAELRARGLTDPQLLEEADARLAATEAERAQAAWARRFGAAPRDAAERARQLRFLLARGFAPEVARRTVPRAGAAADGDAPQRLSVDPDAA</sequence>
<feature type="domain" description="RecX third three-helical" evidence="7">
    <location>
        <begin position="101"/>
        <end position="142"/>
    </location>
</feature>
<dbReference type="EMBL" id="VJND01000002">
    <property type="protein sequence ID" value="TSE26674.1"/>
    <property type="molecule type" value="Genomic_DNA"/>
</dbReference>
<evidence type="ECO:0000256" key="6">
    <source>
        <dbReference type="SAM" id="MobiDB-lite"/>
    </source>
</evidence>
<evidence type="ECO:0000256" key="5">
    <source>
        <dbReference type="HAMAP-Rule" id="MF_01114"/>
    </source>
</evidence>
<dbReference type="NCBIfam" id="NF001055">
    <property type="entry name" value="PRK00117.2-5"/>
    <property type="match status" value="1"/>
</dbReference>
<dbReference type="Pfam" id="PF21982">
    <property type="entry name" value="RecX_HTH1"/>
    <property type="match status" value="1"/>
</dbReference>
<organism evidence="9 10">
    <name type="scientific">Tepidimonas sediminis</name>
    <dbReference type="NCBI Taxonomy" id="2588941"/>
    <lineage>
        <taxon>Bacteria</taxon>
        <taxon>Pseudomonadati</taxon>
        <taxon>Pseudomonadota</taxon>
        <taxon>Betaproteobacteria</taxon>
        <taxon>Burkholderiales</taxon>
        <taxon>Tepidimonas</taxon>
    </lineage>
</organism>
<comment type="subcellular location">
    <subcellularLocation>
        <location evidence="1 5">Cytoplasm</location>
    </subcellularLocation>
</comment>
<evidence type="ECO:0000256" key="3">
    <source>
        <dbReference type="ARBA" id="ARBA00018111"/>
    </source>
</evidence>
<dbReference type="HAMAP" id="MF_01114">
    <property type="entry name" value="RecX"/>
    <property type="match status" value="1"/>
</dbReference>
<dbReference type="PANTHER" id="PTHR33602:SF1">
    <property type="entry name" value="REGULATORY PROTEIN RECX FAMILY PROTEIN"/>
    <property type="match status" value="1"/>
</dbReference>
<evidence type="ECO:0000259" key="8">
    <source>
        <dbReference type="Pfam" id="PF21982"/>
    </source>
</evidence>
<evidence type="ECO:0000256" key="2">
    <source>
        <dbReference type="ARBA" id="ARBA00009695"/>
    </source>
</evidence>
<dbReference type="Proteomes" id="UP000320225">
    <property type="component" value="Unassembled WGS sequence"/>
</dbReference>